<name>A0AAE8MYP7_9PEZI</name>
<dbReference type="EMBL" id="ONZQ02000008">
    <property type="protein sequence ID" value="SPO03231.1"/>
    <property type="molecule type" value="Genomic_DNA"/>
</dbReference>
<evidence type="ECO:0000313" key="3">
    <source>
        <dbReference type="EMBL" id="SPO03231.1"/>
    </source>
</evidence>
<dbReference type="PANTHER" id="PTHR34502">
    <property type="entry name" value="DUF6594 DOMAIN-CONTAINING PROTEIN-RELATED"/>
    <property type="match status" value="1"/>
</dbReference>
<accession>A0AAE8MYP7</accession>
<evidence type="ECO:0000313" key="4">
    <source>
        <dbReference type="Proteomes" id="UP001187682"/>
    </source>
</evidence>
<keyword evidence="1" id="KW-0812">Transmembrane</keyword>
<keyword evidence="1" id="KW-0472">Membrane</keyword>
<comment type="caution">
    <text evidence="3">The sequence shown here is derived from an EMBL/GenBank/DDBJ whole genome shotgun (WGS) entry which is preliminary data.</text>
</comment>
<organism evidence="3 4">
    <name type="scientific">Cephalotrichum gorgonifer</name>
    <dbReference type="NCBI Taxonomy" id="2041049"/>
    <lineage>
        <taxon>Eukaryota</taxon>
        <taxon>Fungi</taxon>
        <taxon>Dikarya</taxon>
        <taxon>Ascomycota</taxon>
        <taxon>Pezizomycotina</taxon>
        <taxon>Sordariomycetes</taxon>
        <taxon>Hypocreomycetidae</taxon>
        <taxon>Microascales</taxon>
        <taxon>Microascaceae</taxon>
        <taxon>Cephalotrichum</taxon>
    </lineage>
</organism>
<feature type="transmembrane region" description="Helical" evidence="1">
    <location>
        <begin position="242"/>
        <end position="260"/>
    </location>
</feature>
<proteinExistence type="predicted"/>
<keyword evidence="4" id="KW-1185">Reference proteome</keyword>
<dbReference type="Proteomes" id="UP001187682">
    <property type="component" value="Unassembled WGS sequence"/>
</dbReference>
<sequence>MSPRSTRRQRVSPQPAPYQKEGYAAVAHWVSLDRDNEGFVFRKFDELAARNLLYLQSEILHLEGRLRELDEQDVASDDMALKDAARTWEVLVEKVEAGDDAAKKRMRLIEDVRMKLKEYHERLLLQSEIAKLPRPSKRVLAAYRGWFKTPPALGGRAKTFLDDRDDLVATNNAMEADYLSRFLRQHWPAKEDIPTDGCYVIGRFNEDAVRVAVGIINTIVAAVLLVGPISGLYLVQSDKSKLAMIAAFTATFALTVGLLTNARRAEIFGATAAYAAVLVVFVSGDLSSS</sequence>
<reference evidence="3" key="1">
    <citation type="submission" date="2018-03" db="EMBL/GenBank/DDBJ databases">
        <authorList>
            <person name="Guldener U."/>
        </authorList>
    </citation>
    <scope>NUCLEOTIDE SEQUENCE</scope>
</reference>
<gene>
    <name evidence="3" type="ORF">DNG_05913</name>
</gene>
<feature type="transmembrane region" description="Helical" evidence="1">
    <location>
        <begin position="267"/>
        <end position="284"/>
    </location>
</feature>
<dbReference type="PANTHER" id="PTHR34502:SF4">
    <property type="entry name" value="DUF6594 DOMAIN-CONTAINING PROTEIN"/>
    <property type="match status" value="1"/>
</dbReference>
<feature type="transmembrane region" description="Helical" evidence="1">
    <location>
        <begin position="211"/>
        <end position="236"/>
    </location>
</feature>
<protein>
    <recommendedName>
        <fullName evidence="2">DUF6594 domain-containing protein</fullName>
    </recommendedName>
</protein>
<dbReference type="Pfam" id="PF20237">
    <property type="entry name" value="DUF6594"/>
    <property type="match status" value="1"/>
</dbReference>
<feature type="domain" description="DUF6594" evidence="2">
    <location>
        <begin position="23"/>
        <end position="279"/>
    </location>
</feature>
<evidence type="ECO:0000256" key="1">
    <source>
        <dbReference type="SAM" id="Phobius"/>
    </source>
</evidence>
<evidence type="ECO:0000259" key="2">
    <source>
        <dbReference type="Pfam" id="PF20237"/>
    </source>
</evidence>
<keyword evidence="1" id="KW-1133">Transmembrane helix</keyword>
<dbReference type="AlphaFoldDB" id="A0AAE8MYP7"/>
<dbReference type="InterPro" id="IPR046529">
    <property type="entry name" value="DUF6594"/>
</dbReference>